<dbReference type="PANTHER" id="PTHR37162">
    <property type="entry name" value="HAT FAMILY DIMERISATION DOMAINCONTAINING PROTEIN-RELATED"/>
    <property type="match status" value="1"/>
</dbReference>
<dbReference type="PANTHER" id="PTHR37162:SF10">
    <property type="entry name" value="DUF4371 DOMAIN-CONTAINING PROTEIN"/>
    <property type="match status" value="1"/>
</dbReference>
<dbReference type="InterPro" id="IPR012337">
    <property type="entry name" value="RNaseH-like_sf"/>
</dbReference>
<organism evidence="1 3">
    <name type="scientific">Photinus pyralis</name>
    <name type="common">Common eastern firefly</name>
    <name type="synonym">Lampyris pyralis</name>
    <dbReference type="NCBI Taxonomy" id="7054"/>
    <lineage>
        <taxon>Eukaryota</taxon>
        <taxon>Metazoa</taxon>
        <taxon>Ecdysozoa</taxon>
        <taxon>Arthropoda</taxon>
        <taxon>Hexapoda</taxon>
        <taxon>Insecta</taxon>
        <taxon>Pterygota</taxon>
        <taxon>Neoptera</taxon>
        <taxon>Endopterygota</taxon>
        <taxon>Coleoptera</taxon>
        <taxon>Polyphaga</taxon>
        <taxon>Elateriformia</taxon>
        <taxon>Elateroidea</taxon>
        <taxon>Lampyridae</taxon>
        <taxon>Lampyrinae</taxon>
        <taxon>Photinus</taxon>
    </lineage>
</organism>
<dbReference type="AlphaFoldDB" id="A0A5N4A0F7"/>
<evidence type="ECO:0000313" key="3">
    <source>
        <dbReference type="Proteomes" id="UP000327044"/>
    </source>
</evidence>
<dbReference type="EMBL" id="VVIM01000779">
    <property type="protein sequence ID" value="KAB0790769.1"/>
    <property type="molecule type" value="Genomic_DNA"/>
</dbReference>
<gene>
    <name evidence="2" type="ORF">PPYR_00195</name>
    <name evidence="1" type="ORF">PPYR_15479</name>
</gene>
<dbReference type="InParanoid" id="A0A5N4A0F7"/>
<evidence type="ECO:0000313" key="2">
    <source>
        <dbReference type="EMBL" id="KAB0803225.1"/>
    </source>
</evidence>
<protein>
    <recommendedName>
        <fullName evidence="4">BED-type domain-containing protein</fullName>
    </recommendedName>
</protein>
<name>A0A5N4A0F7_PHOPY</name>
<dbReference type="Proteomes" id="UP000327044">
    <property type="component" value="Unassembled WGS sequence"/>
</dbReference>
<comment type="caution">
    <text evidence="1">The sequence shown here is derived from an EMBL/GenBank/DDBJ whole genome shotgun (WGS) entry which is preliminary data.</text>
</comment>
<accession>A0A5N4A0F7</accession>
<evidence type="ECO:0000313" key="1">
    <source>
        <dbReference type="EMBL" id="KAB0790769.1"/>
    </source>
</evidence>
<dbReference type="EMBL" id="VVIM01000001">
    <property type="protein sequence ID" value="KAB0803225.1"/>
    <property type="molecule type" value="Genomic_DNA"/>
</dbReference>
<dbReference type="SUPFAM" id="SSF53098">
    <property type="entry name" value="Ribonuclease H-like"/>
    <property type="match status" value="1"/>
</dbReference>
<evidence type="ECO:0008006" key="4">
    <source>
        <dbReference type="Google" id="ProtNLM"/>
    </source>
</evidence>
<proteinExistence type="predicted"/>
<keyword evidence="3" id="KW-1185">Reference proteome</keyword>
<sequence length="467" mass="53440">MDEQDGPTTPPKKAKRINKYRKEWENTFNWLTEDNQKARCNLCKKSFSCMYGGLGDIKRHAEGADHKKHEVVVKQNKTLQSFLGQTEAMNSQQEKILAAEVTNVYHTVKHAHSYNSLDCTTQLLSVMYSDSHIATKIRLGRTKASMIAFNVLAPFSIQSPLCELSKGVFFGISTDASNHGSAKLFPILLRYYTPSEGVKLFLLDFFEDPDESANAIYTNIKTRIEKAGLSLNNMSCYSADNASVNFGRFHSVYQLLYKENNSVLAVGCPAHMVNNSIKNALAKCRFDVETLVLKTFSHFSSQAKRCKELKDFFNFVDLEYKTILRHVPTRWLSLFPAIERLLNIFPAIKSYFLSREEIIPIALQVFFSEDNFIVQKTECYLSFFHNILKIVFDTEQKLEKADLLCFEVYNILKSLREKINQRINDNFFGFLASNMLKTFAPNEQSQIRESFLEFYKNILGATAAISS</sequence>
<reference evidence="1 3" key="1">
    <citation type="journal article" date="2018" name="Elife">
        <title>Firefly genomes illuminate parallel origins of bioluminescence in beetles.</title>
        <authorList>
            <person name="Fallon T.R."/>
            <person name="Lower S.E."/>
            <person name="Chang C.H."/>
            <person name="Bessho-Uehara M."/>
            <person name="Martin G.J."/>
            <person name="Bewick A.J."/>
            <person name="Behringer M."/>
            <person name="Debat H.J."/>
            <person name="Wong I."/>
            <person name="Day J.C."/>
            <person name="Suvorov A."/>
            <person name="Silva C.J."/>
            <person name="Stanger-Hall K.F."/>
            <person name="Hall D.W."/>
            <person name="Schmitz R.J."/>
            <person name="Nelson D.R."/>
            <person name="Lewis S.M."/>
            <person name="Shigenobu S."/>
            <person name="Bybee S.M."/>
            <person name="Larracuente A.M."/>
            <person name="Oba Y."/>
            <person name="Weng J.K."/>
        </authorList>
    </citation>
    <scope>NUCLEOTIDE SEQUENCE [LARGE SCALE GENOMIC DNA]</scope>
    <source>
        <strain evidence="1">1611_PpyrPB1</strain>
        <tissue evidence="1">Whole body</tissue>
    </source>
</reference>
<reference evidence="1" key="2">
    <citation type="submission" date="2019-08" db="EMBL/GenBank/DDBJ databases">
        <authorList>
            <consortium name="Photinus pyralis genome working group"/>
            <person name="Fallon T.R."/>
            <person name="Sander Lower S.E."/>
            <person name="Weng J.-K."/>
        </authorList>
    </citation>
    <scope>NUCLEOTIDE SEQUENCE</scope>
    <source>
        <strain evidence="1">1611_PpyrPB1</strain>
        <tissue evidence="1">Whole body</tissue>
    </source>
</reference>